<dbReference type="InterPro" id="IPR050081">
    <property type="entry name" value="Ile-tRNA_ligase"/>
</dbReference>
<dbReference type="PANTHER" id="PTHR42765:SF1">
    <property type="entry name" value="ISOLEUCINE--TRNA LIGASE, MITOCHONDRIAL"/>
    <property type="match status" value="1"/>
</dbReference>
<name>A0ABR1BGV9_NECAM</name>
<keyword evidence="4" id="KW-0648">Protein biosynthesis</keyword>
<evidence type="ECO:0000313" key="7">
    <source>
        <dbReference type="Proteomes" id="UP001303046"/>
    </source>
</evidence>
<evidence type="ECO:0000256" key="1">
    <source>
        <dbReference type="ARBA" id="ARBA00022598"/>
    </source>
</evidence>
<keyword evidence="1" id="KW-0436">Ligase</keyword>
<evidence type="ECO:0000313" key="6">
    <source>
        <dbReference type="EMBL" id="KAK6725752.1"/>
    </source>
</evidence>
<evidence type="ECO:0000256" key="3">
    <source>
        <dbReference type="ARBA" id="ARBA00022840"/>
    </source>
</evidence>
<organism evidence="6 7">
    <name type="scientific">Necator americanus</name>
    <name type="common">Human hookworm</name>
    <dbReference type="NCBI Taxonomy" id="51031"/>
    <lineage>
        <taxon>Eukaryota</taxon>
        <taxon>Metazoa</taxon>
        <taxon>Ecdysozoa</taxon>
        <taxon>Nematoda</taxon>
        <taxon>Chromadorea</taxon>
        <taxon>Rhabditida</taxon>
        <taxon>Rhabditina</taxon>
        <taxon>Rhabditomorpha</taxon>
        <taxon>Strongyloidea</taxon>
        <taxon>Ancylostomatidae</taxon>
        <taxon>Bunostominae</taxon>
        <taxon>Necator</taxon>
    </lineage>
</organism>
<proteinExistence type="predicted"/>
<keyword evidence="5" id="KW-0030">Aminoacyl-tRNA synthetase</keyword>
<dbReference type="SUPFAM" id="SSF50677">
    <property type="entry name" value="ValRS/IleRS/LeuRS editing domain"/>
    <property type="match status" value="1"/>
</dbReference>
<evidence type="ECO:0000256" key="4">
    <source>
        <dbReference type="ARBA" id="ARBA00022917"/>
    </source>
</evidence>
<dbReference type="InterPro" id="IPR009008">
    <property type="entry name" value="Val/Leu/Ile-tRNA-synth_edit"/>
</dbReference>
<accession>A0ABR1BGV9</accession>
<dbReference type="Proteomes" id="UP001303046">
    <property type="component" value="Unassembled WGS sequence"/>
</dbReference>
<keyword evidence="3" id="KW-0067">ATP-binding</keyword>
<sequence length="115" mass="12632">MERDLSPINSNINPRHPELALPVLEGEHVTISMGTGLVHTSFAHGFTDYEITDGSLRQKALGADGLRLWVALSAGETVGESKIGEKVLADLELKVWYPIKHTFFPSPDPFAEIVH</sequence>
<evidence type="ECO:0000256" key="2">
    <source>
        <dbReference type="ARBA" id="ARBA00022741"/>
    </source>
</evidence>
<comment type="caution">
    <text evidence="6">The sequence shown here is derived from an EMBL/GenBank/DDBJ whole genome shotgun (WGS) entry which is preliminary data.</text>
</comment>
<gene>
    <name evidence="6" type="primary">Necator_chrI.g331</name>
    <name evidence="6" type="ORF">RB195_004210</name>
</gene>
<dbReference type="EMBL" id="JAVFWL010000001">
    <property type="protein sequence ID" value="KAK6725752.1"/>
    <property type="molecule type" value="Genomic_DNA"/>
</dbReference>
<keyword evidence="2" id="KW-0547">Nucleotide-binding</keyword>
<reference evidence="6 7" key="1">
    <citation type="submission" date="2023-08" db="EMBL/GenBank/DDBJ databases">
        <title>A Necator americanus chromosomal reference genome.</title>
        <authorList>
            <person name="Ilik V."/>
            <person name="Petrzelkova K.J."/>
            <person name="Pardy F."/>
            <person name="Fuh T."/>
            <person name="Niatou-Singa F.S."/>
            <person name="Gouil Q."/>
            <person name="Baker L."/>
            <person name="Ritchie M.E."/>
            <person name="Jex A.R."/>
            <person name="Gazzola D."/>
            <person name="Li H."/>
            <person name="Toshio Fujiwara R."/>
            <person name="Zhan B."/>
            <person name="Aroian R.V."/>
            <person name="Pafco B."/>
            <person name="Schwarz E.M."/>
        </authorList>
    </citation>
    <scope>NUCLEOTIDE SEQUENCE [LARGE SCALE GENOMIC DNA]</scope>
    <source>
        <strain evidence="6 7">Aroian</strain>
        <tissue evidence="6">Whole animal</tissue>
    </source>
</reference>
<dbReference type="PANTHER" id="PTHR42765">
    <property type="entry name" value="SOLEUCYL-TRNA SYNTHETASE"/>
    <property type="match status" value="1"/>
</dbReference>
<dbReference type="Gene3D" id="3.90.740.10">
    <property type="entry name" value="Valyl/Leucyl/Isoleucyl-tRNA synthetase, editing domain"/>
    <property type="match status" value="1"/>
</dbReference>
<evidence type="ECO:0000256" key="5">
    <source>
        <dbReference type="ARBA" id="ARBA00023146"/>
    </source>
</evidence>
<keyword evidence="7" id="KW-1185">Reference proteome</keyword>
<protein>
    <submittedName>
        <fullName evidence="6">Uncharacterized protein</fullName>
    </submittedName>
</protein>